<gene>
    <name evidence="2" type="ORF">JHE00_27140</name>
</gene>
<dbReference type="PANTHER" id="PTHR46889:SF4">
    <property type="entry name" value="TRANSPOSASE INSO FOR INSERTION SEQUENCE ELEMENT IS911B-RELATED"/>
    <property type="match status" value="1"/>
</dbReference>
<keyword evidence="3" id="KW-1185">Reference proteome</keyword>
<dbReference type="Pfam" id="PF13683">
    <property type="entry name" value="rve_3"/>
    <property type="match status" value="1"/>
</dbReference>
<proteinExistence type="predicted"/>
<dbReference type="SUPFAM" id="SSF53098">
    <property type="entry name" value="Ribonuclease H-like"/>
    <property type="match status" value="1"/>
</dbReference>
<dbReference type="RefSeq" id="WP_200323329.1">
    <property type="nucleotide sequence ID" value="NZ_JAENJH010000008.1"/>
</dbReference>
<organism evidence="2 3">
    <name type="scientific">Prauserella cavernicola</name>
    <dbReference type="NCBI Taxonomy" id="2800127"/>
    <lineage>
        <taxon>Bacteria</taxon>
        <taxon>Bacillati</taxon>
        <taxon>Actinomycetota</taxon>
        <taxon>Actinomycetes</taxon>
        <taxon>Pseudonocardiales</taxon>
        <taxon>Pseudonocardiaceae</taxon>
        <taxon>Prauserella</taxon>
    </lineage>
</organism>
<dbReference type="Proteomes" id="UP000635245">
    <property type="component" value="Unassembled WGS sequence"/>
</dbReference>
<dbReference type="InterPro" id="IPR001584">
    <property type="entry name" value="Integrase_cat-core"/>
</dbReference>
<name>A0A934V8Q1_9PSEU</name>
<dbReference type="InterPro" id="IPR012337">
    <property type="entry name" value="RNaseH-like_sf"/>
</dbReference>
<dbReference type="PANTHER" id="PTHR46889">
    <property type="entry name" value="TRANSPOSASE INSF FOR INSERTION SEQUENCE IS3B-RELATED"/>
    <property type="match status" value="1"/>
</dbReference>
<comment type="caution">
    <text evidence="2">The sequence shown here is derived from an EMBL/GenBank/DDBJ whole genome shotgun (WGS) entry which is preliminary data.</text>
</comment>
<dbReference type="GO" id="GO:0015074">
    <property type="term" value="P:DNA integration"/>
    <property type="evidence" value="ECO:0007669"/>
    <property type="project" value="InterPro"/>
</dbReference>
<dbReference type="InterPro" id="IPR050900">
    <property type="entry name" value="Transposase_IS3/IS150/IS904"/>
</dbReference>
<sequence>QVGAAGDNAAMESFFSLLQRNVLDRRRWDTREELRIAIVTWIKRTYHRRRRQNRLGRLTPIEYETIMTTLAEQAA</sequence>
<dbReference type="EMBL" id="JAENJH010000008">
    <property type="protein sequence ID" value="MBK1788023.1"/>
    <property type="molecule type" value="Genomic_DNA"/>
</dbReference>
<evidence type="ECO:0000259" key="1">
    <source>
        <dbReference type="Pfam" id="PF13683"/>
    </source>
</evidence>
<protein>
    <submittedName>
        <fullName evidence="2">Transposase</fullName>
    </submittedName>
</protein>
<evidence type="ECO:0000313" key="3">
    <source>
        <dbReference type="Proteomes" id="UP000635245"/>
    </source>
</evidence>
<feature type="domain" description="Integrase catalytic" evidence="1">
    <location>
        <begin position="2"/>
        <end position="60"/>
    </location>
</feature>
<dbReference type="AlphaFoldDB" id="A0A934V8Q1"/>
<reference evidence="2" key="1">
    <citation type="submission" date="2020-12" db="EMBL/GenBank/DDBJ databases">
        <title>Prauserella sp. ASG 168, a novel actinomycete isolated from cave rock.</title>
        <authorList>
            <person name="Suriyachadkun C."/>
        </authorList>
    </citation>
    <scope>NUCLEOTIDE SEQUENCE</scope>
    <source>
        <strain evidence="2">ASG 168</strain>
    </source>
</reference>
<accession>A0A934V8Q1</accession>
<feature type="non-terminal residue" evidence="2">
    <location>
        <position position="1"/>
    </location>
</feature>
<evidence type="ECO:0000313" key="2">
    <source>
        <dbReference type="EMBL" id="MBK1788023.1"/>
    </source>
</evidence>